<feature type="domain" description="Gcp-like" evidence="4">
    <location>
        <begin position="32"/>
        <end position="130"/>
    </location>
</feature>
<comment type="similarity">
    <text evidence="1">Belongs to the KAE1 / TsaD family. TsaB subfamily.</text>
</comment>
<dbReference type="PANTHER" id="PTHR11735">
    <property type="entry name" value="TRNA N6-ADENOSINE THREONYLCARBAMOYLTRANSFERASE"/>
    <property type="match status" value="1"/>
</dbReference>
<accession>E8Q708</accession>
<sequence>MTVRILAFNTVTELCSVAIMVGEKIYDYSILAPQSHDKKILFIINQLLIDSGVSLKSLDCIVFDQGPGNFIGVRIGISVAQGLAVGADLPLVAVSSLAVLAHKAWRIFCIKNIIAMIDARMNKLFWARYLYNDFNNIWIRKDDDGFITLSVAQNIISNTLSGEWMIVGTGWNNHQQLQCCIDKSDKIILKKVMLPEAHDMLLLGINSWNINNILTPDQIRPIY</sequence>
<evidence type="ECO:0000256" key="1">
    <source>
        <dbReference type="ARBA" id="ARBA00010493"/>
    </source>
</evidence>
<proteinExistence type="inferred from homology"/>
<dbReference type="GO" id="GO:0002949">
    <property type="term" value="P:tRNA threonylcarbamoyladenosine modification"/>
    <property type="evidence" value="ECO:0007669"/>
    <property type="project" value="InterPro"/>
</dbReference>
<dbReference type="CDD" id="cd24032">
    <property type="entry name" value="ASKHA_NBD_TsaB"/>
    <property type="match status" value="1"/>
</dbReference>
<dbReference type="RefSeq" id="WP_013516757.1">
    <property type="nucleotide sequence ID" value="NC_014909.2"/>
</dbReference>
<gene>
    <name evidence="5" type="primary">yeaZ</name>
    <name evidence="5" type="ordered locus">BVAF_443</name>
</gene>
<dbReference type="GO" id="GO:0008233">
    <property type="term" value="F:peptidase activity"/>
    <property type="evidence" value="ECO:0007669"/>
    <property type="project" value="UniProtKB-KW"/>
</dbReference>
<evidence type="ECO:0000256" key="2">
    <source>
        <dbReference type="ARBA" id="ARBA00019012"/>
    </source>
</evidence>
<dbReference type="Gene3D" id="3.30.420.40">
    <property type="match status" value="2"/>
</dbReference>
<dbReference type="HOGENOM" id="CLU_064886_2_0_6"/>
<dbReference type="GO" id="GO:0006508">
    <property type="term" value="P:proteolysis"/>
    <property type="evidence" value="ECO:0007669"/>
    <property type="project" value="UniProtKB-KW"/>
</dbReference>
<keyword evidence="6" id="KW-1185">Reference proteome</keyword>
<dbReference type="NCBIfam" id="TIGR03725">
    <property type="entry name" value="T6A_YeaZ"/>
    <property type="match status" value="1"/>
</dbReference>
<dbReference type="STRING" id="859654.BVAF_443"/>
<dbReference type="InterPro" id="IPR022496">
    <property type="entry name" value="T6A_TsaB"/>
</dbReference>
<evidence type="ECO:0000259" key="4">
    <source>
        <dbReference type="Pfam" id="PF00814"/>
    </source>
</evidence>
<dbReference type="Proteomes" id="UP000007464">
    <property type="component" value="Chromosome"/>
</dbReference>
<dbReference type="OrthoDB" id="9809995at2"/>
<dbReference type="Pfam" id="PF00814">
    <property type="entry name" value="TsaD"/>
    <property type="match status" value="1"/>
</dbReference>
<dbReference type="InterPro" id="IPR000905">
    <property type="entry name" value="Gcp-like_dom"/>
</dbReference>
<name>E8Q708_BLOVB</name>
<dbReference type="InterPro" id="IPR043129">
    <property type="entry name" value="ATPase_NBD"/>
</dbReference>
<dbReference type="SUPFAM" id="SSF53067">
    <property type="entry name" value="Actin-like ATPase domain"/>
    <property type="match status" value="2"/>
</dbReference>
<protein>
    <recommendedName>
        <fullName evidence="2">tRNA threonylcarbamoyladenosine biosynthesis protein TsaB</fullName>
    </recommendedName>
    <alternativeName>
        <fullName evidence="3">t(6)A37 threonylcarbamoyladenosine biosynthesis protein TsaB</fullName>
    </alternativeName>
</protein>
<evidence type="ECO:0000313" key="5">
    <source>
        <dbReference type="EMBL" id="ADV33832.1"/>
    </source>
</evidence>
<dbReference type="PANTHER" id="PTHR11735:SF11">
    <property type="entry name" value="TRNA THREONYLCARBAMOYLADENOSINE BIOSYNTHESIS PROTEIN TSAB"/>
    <property type="match status" value="1"/>
</dbReference>
<evidence type="ECO:0000313" key="6">
    <source>
        <dbReference type="Proteomes" id="UP000007464"/>
    </source>
</evidence>
<dbReference type="GO" id="GO:0005829">
    <property type="term" value="C:cytosol"/>
    <property type="evidence" value="ECO:0007669"/>
    <property type="project" value="TreeGrafter"/>
</dbReference>
<organism evidence="5 6">
    <name type="scientific">Blochmanniella vafra (strain BVAF)</name>
    <dbReference type="NCBI Taxonomy" id="859654"/>
    <lineage>
        <taxon>Bacteria</taxon>
        <taxon>Pseudomonadati</taxon>
        <taxon>Pseudomonadota</taxon>
        <taxon>Gammaproteobacteria</taxon>
        <taxon>Enterobacterales</taxon>
        <taxon>Enterobacteriaceae</taxon>
        <taxon>ant endosymbionts</taxon>
        <taxon>Candidatus Blochmanniella</taxon>
    </lineage>
</organism>
<dbReference type="EMBL" id="CP002189">
    <property type="protein sequence ID" value="ADV33832.1"/>
    <property type="molecule type" value="Genomic_DNA"/>
</dbReference>
<dbReference type="KEGG" id="bva:BVAF_443"/>
<dbReference type="AlphaFoldDB" id="E8Q708"/>
<evidence type="ECO:0000256" key="3">
    <source>
        <dbReference type="ARBA" id="ARBA00032446"/>
    </source>
</evidence>
<reference evidence="5 6" key="1">
    <citation type="journal article" date="2010" name="BMC Genomics">
        <title>Unprecedented loss of ammonia assimilation capability in a urease-encoding bacterial mutualist.</title>
        <authorList>
            <person name="Williams L.E."/>
            <person name="Wernegreen J.J."/>
        </authorList>
    </citation>
    <scope>NUCLEOTIDE SEQUENCE [LARGE SCALE GENOMIC DNA]</scope>
    <source>
        <strain evidence="5 6">BVAF</strain>
    </source>
</reference>